<proteinExistence type="predicted"/>
<dbReference type="AlphaFoldDB" id="A0AAN7CVD9"/>
<dbReference type="EMBL" id="MU857628">
    <property type="protein sequence ID" value="KAK4249118.1"/>
    <property type="molecule type" value="Genomic_DNA"/>
</dbReference>
<evidence type="ECO:0000313" key="3">
    <source>
        <dbReference type="Proteomes" id="UP001303647"/>
    </source>
</evidence>
<sequence length="534" mass="61986">MGTIEVSCDGAAPPAPSQKRDREYGMCVDPLIDGRSENRKNELQRKLTTLKEEGRLYKIWKFIHKYRPGKPVRPLPNIQGGYNAVFGLEFTDGAAIMRVALPGVNAFAEEKVRVEVATLRYIERMTSIPVPHVYHWGTADESPLGLGPFIIMDYIPHKCSLADVLADPSVEDSERQYLDRNVPRDKLDRVYGQVARIVLELSRLEMSRIGSLAYDEDRDAFTVGSRPLTQDMNDLVVQGGIPPCVLPPEQTTYASSREWYEVLADLHVAHLTFQRNEAIVSADDCRDKFVARYLFRQQVRQGKLLPDWEGGLSGKDREEEKFKLRIDDFRPHNVLIDADLNVVGVIDWEWAYFAPASFRHDPPWWLLLGHPEFWRGTVLDWRNEFSDVLDVFCRALQQVEEKEEQEKREDDGEWSIDQHIDALSLDAKEESPMTLRLSERMRQSWDAGTFWANYAACRFYGFDPVFWEFLDERFFRKNAEGGFEGRIHLLPDKVRRRMELFVDKKVEESQEMKIEEWESQQAREYLAEILADLD</sequence>
<evidence type="ECO:0000256" key="1">
    <source>
        <dbReference type="SAM" id="MobiDB-lite"/>
    </source>
</evidence>
<evidence type="ECO:0000313" key="2">
    <source>
        <dbReference type="EMBL" id="KAK4249118.1"/>
    </source>
</evidence>
<evidence type="ECO:0008006" key="4">
    <source>
        <dbReference type="Google" id="ProtNLM"/>
    </source>
</evidence>
<reference evidence="2" key="1">
    <citation type="journal article" date="2023" name="Mol. Phylogenet. Evol.">
        <title>Genome-scale phylogeny and comparative genomics of the fungal order Sordariales.</title>
        <authorList>
            <person name="Hensen N."/>
            <person name="Bonometti L."/>
            <person name="Westerberg I."/>
            <person name="Brannstrom I.O."/>
            <person name="Guillou S."/>
            <person name="Cros-Aarteil S."/>
            <person name="Calhoun S."/>
            <person name="Haridas S."/>
            <person name="Kuo A."/>
            <person name="Mondo S."/>
            <person name="Pangilinan J."/>
            <person name="Riley R."/>
            <person name="LaButti K."/>
            <person name="Andreopoulos B."/>
            <person name="Lipzen A."/>
            <person name="Chen C."/>
            <person name="Yan M."/>
            <person name="Daum C."/>
            <person name="Ng V."/>
            <person name="Clum A."/>
            <person name="Steindorff A."/>
            <person name="Ohm R.A."/>
            <person name="Martin F."/>
            <person name="Silar P."/>
            <person name="Natvig D.O."/>
            <person name="Lalanne C."/>
            <person name="Gautier V."/>
            <person name="Ament-Velasquez S.L."/>
            <person name="Kruys A."/>
            <person name="Hutchinson M.I."/>
            <person name="Powell A.J."/>
            <person name="Barry K."/>
            <person name="Miller A.N."/>
            <person name="Grigoriev I.V."/>
            <person name="Debuchy R."/>
            <person name="Gladieux P."/>
            <person name="Hiltunen Thoren M."/>
            <person name="Johannesson H."/>
        </authorList>
    </citation>
    <scope>NUCLEOTIDE SEQUENCE</scope>
    <source>
        <strain evidence="2">CBS 359.72</strain>
    </source>
</reference>
<dbReference type="PANTHER" id="PTHR21310:SF37">
    <property type="entry name" value="AMINOGLYCOSIDE PHOSPHOTRANSFERASE DOMAIN-CONTAINING PROTEIN"/>
    <property type="match status" value="1"/>
</dbReference>
<dbReference type="InterPro" id="IPR011009">
    <property type="entry name" value="Kinase-like_dom_sf"/>
</dbReference>
<dbReference type="InterPro" id="IPR051678">
    <property type="entry name" value="AGP_Transferase"/>
</dbReference>
<name>A0AAN7CVD9_9PEZI</name>
<keyword evidence="3" id="KW-1185">Reference proteome</keyword>
<dbReference type="PANTHER" id="PTHR21310">
    <property type="entry name" value="AMINOGLYCOSIDE PHOSPHOTRANSFERASE-RELATED-RELATED"/>
    <property type="match status" value="1"/>
</dbReference>
<comment type="caution">
    <text evidence="2">The sequence shown here is derived from an EMBL/GenBank/DDBJ whole genome shotgun (WGS) entry which is preliminary data.</text>
</comment>
<dbReference type="Gene3D" id="3.30.200.20">
    <property type="entry name" value="Phosphorylase Kinase, domain 1"/>
    <property type="match status" value="1"/>
</dbReference>
<feature type="region of interest" description="Disordered" evidence="1">
    <location>
        <begin position="1"/>
        <end position="21"/>
    </location>
</feature>
<protein>
    <recommendedName>
        <fullName evidence="4">Aminoglycoside phosphotransferase domain-containing protein</fullName>
    </recommendedName>
</protein>
<dbReference type="Proteomes" id="UP001303647">
    <property type="component" value="Unassembled WGS sequence"/>
</dbReference>
<gene>
    <name evidence="2" type="ORF">C7999DRAFT_39816</name>
</gene>
<organism evidence="2 3">
    <name type="scientific">Corynascus novoguineensis</name>
    <dbReference type="NCBI Taxonomy" id="1126955"/>
    <lineage>
        <taxon>Eukaryota</taxon>
        <taxon>Fungi</taxon>
        <taxon>Dikarya</taxon>
        <taxon>Ascomycota</taxon>
        <taxon>Pezizomycotina</taxon>
        <taxon>Sordariomycetes</taxon>
        <taxon>Sordariomycetidae</taxon>
        <taxon>Sordariales</taxon>
        <taxon>Chaetomiaceae</taxon>
        <taxon>Corynascus</taxon>
    </lineage>
</organism>
<reference evidence="2" key="2">
    <citation type="submission" date="2023-05" db="EMBL/GenBank/DDBJ databases">
        <authorList>
            <consortium name="Lawrence Berkeley National Laboratory"/>
            <person name="Steindorff A."/>
            <person name="Hensen N."/>
            <person name="Bonometti L."/>
            <person name="Westerberg I."/>
            <person name="Brannstrom I.O."/>
            <person name="Guillou S."/>
            <person name="Cros-Aarteil S."/>
            <person name="Calhoun S."/>
            <person name="Haridas S."/>
            <person name="Kuo A."/>
            <person name="Mondo S."/>
            <person name="Pangilinan J."/>
            <person name="Riley R."/>
            <person name="Labutti K."/>
            <person name="Andreopoulos B."/>
            <person name="Lipzen A."/>
            <person name="Chen C."/>
            <person name="Yanf M."/>
            <person name="Daum C."/>
            <person name="Ng V."/>
            <person name="Clum A."/>
            <person name="Ohm R."/>
            <person name="Martin F."/>
            <person name="Silar P."/>
            <person name="Natvig D."/>
            <person name="Lalanne C."/>
            <person name="Gautier V."/>
            <person name="Ament-Velasquez S.L."/>
            <person name="Kruys A."/>
            <person name="Hutchinson M.I."/>
            <person name="Powell A.J."/>
            <person name="Barry K."/>
            <person name="Miller A.N."/>
            <person name="Grigoriev I.V."/>
            <person name="Debuchy R."/>
            <person name="Gladieux P."/>
            <person name="Thoren M.H."/>
            <person name="Johannesson H."/>
        </authorList>
    </citation>
    <scope>NUCLEOTIDE SEQUENCE</scope>
    <source>
        <strain evidence="2">CBS 359.72</strain>
    </source>
</reference>
<dbReference type="SUPFAM" id="SSF56112">
    <property type="entry name" value="Protein kinase-like (PK-like)"/>
    <property type="match status" value="1"/>
</dbReference>
<accession>A0AAN7CVD9</accession>